<dbReference type="InterPro" id="IPR000847">
    <property type="entry name" value="LysR_HTH_N"/>
</dbReference>
<reference evidence="6" key="1">
    <citation type="submission" date="2020-10" db="EMBL/GenBank/DDBJ databases">
        <authorList>
            <person name="Gilroy R."/>
        </authorList>
    </citation>
    <scope>NUCLEOTIDE SEQUENCE</scope>
    <source>
        <strain evidence="6">CHK191-8634</strain>
    </source>
</reference>
<evidence type="ECO:0000313" key="6">
    <source>
        <dbReference type="EMBL" id="HIU43462.1"/>
    </source>
</evidence>
<dbReference type="SUPFAM" id="SSF46785">
    <property type="entry name" value="Winged helix' DNA-binding domain"/>
    <property type="match status" value="1"/>
</dbReference>
<comment type="similarity">
    <text evidence="1">Belongs to the LysR transcriptional regulatory family.</text>
</comment>
<sequence>MKLEQIRQAIEVYNTGSINRAAQSLYLAQSSLSSSIKSLERELGHDIFVRSQSGISLTSFGVEFIAHGREILKHMAAIEQYIDRDCEQPLSLSVAVYYLFFASRLFTDLCNRYHEEPIALNYVEDARSAVVTSVAEEQCEIGLLTMPDLKKSQWSGMIHDMGLEYVRIYTGAPYIMMGPHCPLHDDTQAEVNMAQLSSLPIITYAEPHPLFAALDEEVFHRVQPGNFITVSDRGTMIHLLSQTSAVHLGVFHPSASFDSDFFPGIQRRRVRDAGFMLEIGYLKKRGHTLGLLAQEYLQSVQELLAK</sequence>
<keyword evidence="3" id="KW-0238">DNA-binding</keyword>
<dbReference type="PANTHER" id="PTHR30346">
    <property type="entry name" value="TRANSCRIPTIONAL DUAL REGULATOR HCAR-RELATED"/>
    <property type="match status" value="1"/>
</dbReference>
<evidence type="ECO:0000256" key="2">
    <source>
        <dbReference type="ARBA" id="ARBA00023015"/>
    </source>
</evidence>
<accession>A0A9D1IWK7</accession>
<reference evidence="6" key="2">
    <citation type="journal article" date="2021" name="PeerJ">
        <title>Extensive microbial diversity within the chicken gut microbiome revealed by metagenomics and culture.</title>
        <authorList>
            <person name="Gilroy R."/>
            <person name="Ravi A."/>
            <person name="Getino M."/>
            <person name="Pursley I."/>
            <person name="Horton D.L."/>
            <person name="Alikhan N.F."/>
            <person name="Baker D."/>
            <person name="Gharbi K."/>
            <person name="Hall N."/>
            <person name="Watson M."/>
            <person name="Adriaenssens E.M."/>
            <person name="Foster-Nyarko E."/>
            <person name="Jarju S."/>
            <person name="Secka A."/>
            <person name="Antonio M."/>
            <person name="Oren A."/>
            <person name="Chaudhuri R.R."/>
            <person name="La Ragione R."/>
            <person name="Hildebrand F."/>
            <person name="Pallen M.J."/>
        </authorList>
    </citation>
    <scope>NUCLEOTIDE SEQUENCE</scope>
    <source>
        <strain evidence="6">CHK191-8634</strain>
    </source>
</reference>
<dbReference type="SUPFAM" id="SSF53850">
    <property type="entry name" value="Periplasmic binding protein-like II"/>
    <property type="match status" value="1"/>
</dbReference>
<evidence type="ECO:0000259" key="5">
    <source>
        <dbReference type="PROSITE" id="PS50931"/>
    </source>
</evidence>
<proteinExistence type="inferred from homology"/>
<dbReference type="Pfam" id="PF00126">
    <property type="entry name" value="HTH_1"/>
    <property type="match status" value="1"/>
</dbReference>
<dbReference type="InterPro" id="IPR036388">
    <property type="entry name" value="WH-like_DNA-bd_sf"/>
</dbReference>
<dbReference type="Proteomes" id="UP000824073">
    <property type="component" value="Unassembled WGS sequence"/>
</dbReference>
<evidence type="ECO:0000256" key="1">
    <source>
        <dbReference type="ARBA" id="ARBA00009437"/>
    </source>
</evidence>
<dbReference type="EMBL" id="DVMR01000035">
    <property type="protein sequence ID" value="HIU43462.1"/>
    <property type="molecule type" value="Genomic_DNA"/>
</dbReference>
<dbReference type="Gene3D" id="1.10.10.10">
    <property type="entry name" value="Winged helix-like DNA-binding domain superfamily/Winged helix DNA-binding domain"/>
    <property type="match status" value="1"/>
</dbReference>
<feature type="domain" description="HTH lysR-type" evidence="5">
    <location>
        <begin position="1"/>
        <end position="58"/>
    </location>
</feature>
<evidence type="ECO:0000313" key="7">
    <source>
        <dbReference type="Proteomes" id="UP000824073"/>
    </source>
</evidence>
<name>A0A9D1IWK7_9CLOT</name>
<evidence type="ECO:0000256" key="3">
    <source>
        <dbReference type="ARBA" id="ARBA00023125"/>
    </source>
</evidence>
<dbReference type="PRINTS" id="PR00039">
    <property type="entry name" value="HTHLYSR"/>
</dbReference>
<comment type="caution">
    <text evidence="6">The sequence shown here is derived from an EMBL/GenBank/DDBJ whole genome shotgun (WGS) entry which is preliminary data.</text>
</comment>
<keyword evidence="2" id="KW-0805">Transcription regulation</keyword>
<dbReference type="GO" id="GO:0003700">
    <property type="term" value="F:DNA-binding transcription factor activity"/>
    <property type="evidence" value="ECO:0007669"/>
    <property type="project" value="InterPro"/>
</dbReference>
<dbReference type="PROSITE" id="PS50931">
    <property type="entry name" value="HTH_LYSR"/>
    <property type="match status" value="1"/>
</dbReference>
<protein>
    <submittedName>
        <fullName evidence="6">LysR family transcriptional regulator</fullName>
    </submittedName>
</protein>
<evidence type="ECO:0000256" key="4">
    <source>
        <dbReference type="ARBA" id="ARBA00023163"/>
    </source>
</evidence>
<dbReference type="GO" id="GO:0003677">
    <property type="term" value="F:DNA binding"/>
    <property type="evidence" value="ECO:0007669"/>
    <property type="project" value="UniProtKB-KW"/>
</dbReference>
<dbReference type="GO" id="GO:0032993">
    <property type="term" value="C:protein-DNA complex"/>
    <property type="evidence" value="ECO:0007669"/>
    <property type="project" value="TreeGrafter"/>
</dbReference>
<dbReference type="Gene3D" id="3.40.190.290">
    <property type="match status" value="1"/>
</dbReference>
<dbReference type="InterPro" id="IPR036390">
    <property type="entry name" value="WH_DNA-bd_sf"/>
</dbReference>
<dbReference type="AlphaFoldDB" id="A0A9D1IWK7"/>
<gene>
    <name evidence="6" type="ORF">IAB67_04110</name>
</gene>
<dbReference type="PANTHER" id="PTHR30346:SF0">
    <property type="entry name" value="HCA OPERON TRANSCRIPTIONAL ACTIVATOR HCAR"/>
    <property type="match status" value="1"/>
</dbReference>
<keyword evidence="4" id="KW-0804">Transcription</keyword>
<organism evidence="6 7">
    <name type="scientific">Candidatus Ventrousia excrementavium</name>
    <dbReference type="NCBI Taxonomy" id="2840961"/>
    <lineage>
        <taxon>Bacteria</taxon>
        <taxon>Bacillati</taxon>
        <taxon>Bacillota</taxon>
        <taxon>Clostridia</taxon>
        <taxon>Eubacteriales</taxon>
        <taxon>Clostridiaceae</taxon>
        <taxon>Clostridiaceae incertae sedis</taxon>
        <taxon>Candidatus Ventrousia</taxon>
    </lineage>
</organism>